<dbReference type="Pfam" id="PF01221">
    <property type="entry name" value="Dynein_light"/>
    <property type="match status" value="1"/>
</dbReference>
<dbReference type="OrthoDB" id="10033309at2759"/>
<protein>
    <submittedName>
        <fullName evidence="1">Dynein light chain 1, cytoplasmic</fullName>
    </submittedName>
</protein>
<organism evidence="1 2">
    <name type="scientific">Clonorchis sinensis</name>
    <name type="common">Chinese liver fluke</name>
    <dbReference type="NCBI Taxonomy" id="79923"/>
    <lineage>
        <taxon>Eukaryota</taxon>
        <taxon>Metazoa</taxon>
        <taxon>Spiralia</taxon>
        <taxon>Lophotrochozoa</taxon>
        <taxon>Platyhelminthes</taxon>
        <taxon>Trematoda</taxon>
        <taxon>Digenea</taxon>
        <taxon>Opisthorchiida</taxon>
        <taxon>Opisthorchiata</taxon>
        <taxon>Opisthorchiidae</taxon>
        <taxon>Clonorchis</taxon>
    </lineage>
</organism>
<name>A0A3R7DPN8_CLOSI</name>
<reference evidence="1 2" key="2">
    <citation type="journal article" date="2021" name="Genomics">
        <title>High-quality reference genome for Clonorchis sinensis.</title>
        <authorList>
            <person name="Young N.D."/>
            <person name="Stroehlein A.J."/>
            <person name="Kinkar L."/>
            <person name="Wang T."/>
            <person name="Sohn W.M."/>
            <person name="Chang B.C.H."/>
            <person name="Kaur P."/>
            <person name="Weisz D."/>
            <person name="Dudchenko O."/>
            <person name="Aiden E.L."/>
            <person name="Korhonen P.K."/>
            <person name="Gasser R.B."/>
        </authorList>
    </citation>
    <scope>NUCLEOTIDE SEQUENCE [LARGE SCALE GENOMIC DNA]</scope>
    <source>
        <strain evidence="1">Cs-k2</strain>
    </source>
</reference>
<dbReference type="InterPro" id="IPR001372">
    <property type="entry name" value="Dynein_light_chain_typ-1/2"/>
</dbReference>
<dbReference type="Gene3D" id="3.30.740.10">
    <property type="entry name" value="Protein Inhibitor Of Neuronal Nitric Oxide Synthase"/>
    <property type="match status" value="1"/>
</dbReference>
<evidence type="ECO:0000313" key="1">
    <source>
        <dbReference type="EMBL" id="KAG5443135.1"/>
    </source>
</evidence>
<sequence length="177" mass="19905">MNDRVNTCIVKCVDMSEAMQQEAIAVSTTALQEYNIEKDIAKYIKKEVSLPFRALAAICSLINNTVPLGTALWVGTLEVTSRMRRIISFISTQAKLLCFCSDPADPYQCSVHAETIGVLFVRFVYAYIFAVEFLSLSCTARHISMMSLLVVGISLNYFGSCVEFDHRVRNTREHFVL</sequence>
<feature type="non-terminal residue" evidence="1">
    <location>
        <position position="177"/>
    </location>
</feature>
<gene>
    <name evidence="1" type="ORF">CSKR_108535</name>
</gene>
<keyword evidence="2" id="KW-1185">Reference proteome</keyword>
<dbReference type="STRING" id="79923.A0A3R7DPN8"/>
<dbReference type="InterPro" id="IPR037177">
    <property type="entry name" value="DLC_sf"/>
</dbReference>
<dbReference type="GO" id="GO:0030286">
    <property type="term" value="C:dynein complex"/>
    <property type="evidence" value="ECO:0007669"/>
    <property type="project" value="InterPro"/>
</dbReference>
<accession>A0A3R7DPN8</accession>
<dbReference type="AlphaFoldDB" id="A0A3R7DPN8"/>
<dbReference type="Proteomes" id="UP000286415">
    <property type="component" value="Unassembled WGS sequence"/>
</dbReference>
<dbReference type="EMBL" id="NIRI02000056">
    <property type="protein sequence ID" value="KAG5443135.1"/>
    <property type="molecule type" value="Genomic_DNA"/>
</dbReference>
<dbReference type="InParanoid" id="A0A3R7DPN8"/>
<dbReference type="SMART" id="SM01375">
    <property type="entry name" value="Dynein_light"/>
    <property type="match status" value="1"/>
</dbReference>
<comment type="caution">
    <text evidence="1">The sequence shown here is derived from an EMBL/GenBank/DDBJ whole genome shotgun (WGS) entry which is preliminary data.</text>
</comment>
<dbReference type="SUPFAM" id="SSF54648">
    <property type="entry name" value="DLC"/>
    <property type="match status" value="1"/>
</dbReference>
<evidence type="ECO:0000313" key="2">
    <source>
        <dbReference type="Proteomes" id="UP000286415"/>
    </source>
</evidence>
<proteinExistence type="predicted"/>
<dbReference type="GO" id="GO:0007017">
    <property type="term" value="P:microtubule-based process"/>
    <property type="evidence" value="ECO:0007669"/>
    <property type="project" value="InterPro"/>
</dbReference>
<reference evidence="1 2" key="1">
    <citation type="journal article" date="2018" name="Biotechnol. Adv.">
        <title>Improved genomic resources and new bioinformatic workflow for the carcinogenic parasite Clonorchis sinensis: Biotechnological implications.</title>
        <authorList>
            <person name="Wang D."/>
            <person name="Korhonen P.K."/>
            <person name="Gasser R.B."/>
            <person name="Young N.D."/>
        </authorList>
    </citation>
    <scope>NUCLEOTIDE SEQUENCE [LARGE SCALE GENOMIC DNA]</scope>
    <source>
        <strain evidence="1">Cs-k2</strain>
    </source>
</reference>